<sequence length="302" mass="32898">MDGSDLNSDISTVVFNAIKHHPGDVDRPFRVSDGGPITNHPGRRRRIFVIAVDCYKSDGQIDVDHLSTIVDLIVKAGGSDGRTGLLFSTGSTVREAIEALESCHVSPQYFDALICGSGSDVCYPWRDLDADVEYAAHVEYKWPGEHVRATAMRLASASGDDVAADEDASEEGRRCETAAEDARIPMWRRLRPSRHPPERDTVVRFESSSSKVPLYKVGGRPIEGGGFCRRSGDTDHEELLLGLHKTVILEGSAEGGSERLVGGEEAYKREDVVPLENPNVVTVKEGYGPQDILAALETVGMH</sequence>
<dbReference type="EMBL" id="JAUJYO010000002">
    <property type="protein sequence ID" value="KAK1324022.1"/>
    <property type="molecule type" value="Genomic_DNA"/>
</dbReference>
<keyword evidence="2" id="KW-0808">Transferase</keyword>
<evidence type="ECO:0000313" key="4">
    <source>
        <dbReference type="Proteomes" id="UP001180020"/>
    </source>
</evidence>
<keyword evidence="1" id="KW-0328">Glycosyltransferase</keyword>
<evidence type="ECO:0000256" key="2">
    <source>
        <dbReference type="ARBA" id="ARBA00022679"/>
    </source>
</evidence>
<dbReference type="AlphaFoldDB" id="A0AAV9FHD9"/>
<dbReference type="InterPro" id="IPR044161">
    <property type="entry name" value="SPS"/>
</dbReference>
<keyword evidence="4" id="KW-1185">Reference proteome</keyword>
<dbReference type="PANTHER" id="PTHR46039:SF1">
    <property type="entry name" value="SUCROSE-PHOSPHATE SYNTHASE 4"/>
    <property type="match status" value="1"/>
</dbReference>
<organism evidence="3 4">
    <name type="scientific">Acorus calamus</name>
    <name type="common">Sweet flag</name>
    <dbReference type="NCBI Taxonomy" id="4465"/>
    <lineage>
        <taxon>Eukaryota</taxon>
        <taxon>Viridiplantae</taxon>
        <taxon>Streptophyta</taxon>
        <taxon>Embryophyta</taxon>
        <taxon>Tracheophyta</taxon>
        <taxon>Spermatophyta</taxon>
        <taxon>Magnoliopsida</taxon>
        <taxon>Liliopsida</taxon>
        <taxon>Acoraceae</taxon>
        <taxon>Acorus</taxon>
    </lineage>
</organism>
<proteinExistence type="predicted"/>
<comment type="caution">
    <text evidence="3">The sequence shown here is derived from an EMBL/GenBank/DDBJ whole genome shotgun (WGS) entry which is preliminary data.</text>
</comment>
<dbReference type="Proteomes" id="UP001180020">
    <property type="component" value="Unassembled WGS sequence"/>
</dbReference>
<accession>A0AAV9FHD9</accession>
<evidence type="ECO:0000256" key="1">
    <source>
        <dbReference type="ARBA" id="ARBA00022676"/>
    </source>
</evidence>
<evidence type="ECO:0000313" key="3">
    <source>
        <dbReference type="EMBL" id="KAK1324022.1"/>
    </source>
</evidence>
<protein>
    <submittedName>
        <fullName evidence="3">Sucrose-phosphate synthase 5</fullName>
    </submittedName>
</protein>
<dbReference type="GO" id="GO:0016757">
    <property type="term" value="F:glycosyltransferase activity"/>
    <property type="evidence" value="ECO:0007669"/>
    <property type="project" value="UniProtKB-KW"/>
</dbReference>
<reference evidence="3" key="1">
    <citation type="journal article" date="2023" name="Nat. Commun.">
        <title>Diploid and tetraploid genomes of Acorus and the evolution of monocots.</title>
        <authorList>
            <person name="Ma L."/>
            <person name="Liu K.W."/>
            <person name="Li Z."/>
            <person name="Hsiao Y.Y."/>
            <person name="Qi Y."/>
            <person name="Fu T."/>
            <person name="Tang G.D."/>
            <person name="Zhang D."/>
            <person name="Sun W.H."/>
            <person name="Liu D.K."/>
            <person name="Li Y."/>
            <person name="Chen G.Z."/>
            <person name="Liu X.D."/>
            <person name="Liao X.Y."/>
            <person name="Jiang Y.T."/>
            <person name="Yu X."/>
            <person name="Hao Y."/>
            <person name="Huang J."/>
            <person name="Zhao X.W."/>
            <person name="Ke S."/>
            <person name="Chen Y.Y."/>
            <person name="Wu W.L."/>
            <person name="Hsu J.L."/>
            <person name="Lin Y.F."/>
            <person name="Huang M.D."/>
            <person name="Li C.Y."/>
            <person name="Huang L."/>
            <person name="Wang Z.W."/>
            <person name="Zhao X."/>
            <person name="Zhong W.Y."/>
            <person name="Peng D.H."/>
            <person name="Ahmad S."/>
            <person name="Lan S."/>
            <person name="Zhang J.S."/>
            <person name="Tsai W.C."/>
            <person name="Van de Peer Y."/>
            <person name="Liu Z.J."/>
        </authorList>
    </citation>
    <scope>NUCLEOTIDE SEQUENCE</scope>
    <source>
        <strain evidence="3">CP</strain>
    </source>
</reference>
<gene>
    <name evidence="3" type="primary">SPS5</name>
    <name evidence="3" type="ORF">QJS10_CPA02g00800</name>
</gene>
<reference evidence="3" key="2">
    <citation type="submission" date="2023-06" db="EMBL/GenBank/DDBJ databases">
        <authorList>
            <person name="Ma L."/>
            <person name="Liu K.-W."/>
            <person name="Li Z."/>
            <person name="Hsiao Y.-Y."/>
            <person name="Qi Y."/>
            <person name="Fu T."/>
            <person name="Tang G."/>
            <person name="Zhang D."/>
            <person name="Sun W.-H."/>
            <person name="Liu D.-K."/>
            <person name="Li Y."/>
            <person name="Chen G.-Z."/>
            <person name="Liu X.-D."/>
            <person name="Liao X.-Y."/>
            <person name="Jiang Y.-T."/>
            <person name="Yu X."/>
            <person name="Hao Y."/>
            <person name="Huang J."/>
            <person name="Zhao X.-W."/>
            <person name="Ke S."/>
            <person name="Chen Y.-Y."/>
            <person name="Wu W.-L."/>
            <person name="Hsu J.-L."/>
            <person name="Lin Y.-F."/>
            <person name="Huang M.-D."/>
            <person name="Li C.-Y."/>
            <person name="Huang L."/>
            <person name="Wang Z.-W."/>
            <person name="Zhao X."/>
            <person name="Zhong W.-Y."/>
            <person name="Peng D.-H."/>
            <person name="Ahmad S."/>
            <person name="Lan S."/>
            <person name="Zhang J.-S."/>
            <person name="Tsai W.-C."/>
            <person name="Van De Peer Y."/>
            <person name="Liu Z.-J."/>
        </authorList>
    </citation>
    <scope>NUCLEOTIDE SEQUENCE</scope>
    <source>
        <strain evidence="3">CP</strain>
        <tissue evidence="3">Leaves</tissue>
    </source>
</reference>
<name>A0AAV9FHD9_ACOCL</name>
<dbReference type="PANTHER" id="PTHR46039">
    <property type="entry name" value="SUCROSE-PHOSPHATE SYNTHASE 3-RELATED"/>
    <property type="match status" value="1"/>
</dbReference>